<keyword evidence="3 5" id="KW-0863">Zinc-finger</keyword>
<proteinExistence type="predicted"/>
<dbReference type="AlphaFoldDB" id="E4XX97"/>
<dbReference type="SMART" id="SM00355">
    <property type="entry name" value="ZnF_C2H2"/>
    <property type="match status" value="6"/>
</dbReference>
<organism evidence="8">
    <name type="scientific">Oikopleura dioica</name>
    <name type="common">Tunicate</name>
    <dbReference type="NCBI Taxonomy" id="34765"/>
    <lineage>
        <taxon>Eukaryota</taxon>
        <taxon>Metazoa</taxon>
        <taxon>Chordata</taxon>
        <taxon>Tunicata</taxon>
        <taxon>Appendicularia</taxon>
        <taxon>Copelata</taxon>
        <taxon>Oikopleuridae</taxon>
        <taxon>Oikopleura</taxon>
    </lineage>
</organism>
<keyword evidence="9" id="KW-1185">Reference proteome</keyword>
<dbReference type="Pfam" id="PF00096">
    <property type="entry name" value="zf-C2H2"/>
    <property type="match status" value="1"/>
</dbReference>
<keyword evidence="1" id="KW-0479">Metal-binding</keyword>
<dbReference type="PROSITE" id="PS50157">
    <property type="entry name" value="ZINC_FINGER_C2H2_2"/>
    <property type="match status" value="2"/>
</dbReference>
<feature type="domain" description="C2H2-type" evidence="7">
    <location>
        <begin position="246"/>
        <end position="274"/>
    </location>
</feature>
<dbReference type="InParanoid" id="E4XX97"/>
<dbReference type="Proteomes" id="UP000001307">
    <property type="component" value="Unassembled WGS sequence"/>
</dbReference>
<feature type="domain" description="C2H2-type" evidence="7">
    <location>
        <begin position="189"/>
        <end position="218"/>
    </location>
</feature>
<evidence type="ECO:0000256" key="2">
    <source>
        <dbReference type="ARBA" id="ARBA00022737"/>
    </source>
</evidence>
<evidence type="ECO:0000256" key="1">
    <source>
        <dbReference type="ARBA" id="ARBA00022723"/>
    </source>
</evidence>
<dbReference type="PROSITE" id="PS00028">
    <property type="entry name" value="ZINC_FINGER_C2H2_1"/>
    <property type="match status" value="2"/>
</dbReference>
<dbReference type="InterPro" id="IPR036236">
    <property type="entry name" value="Znf_C2H2_sf"/>
</dbReference>
<sequence length="306" mass="36130">MEMVGKYDRLVLKYLKKTKRLKTLKEFEKGLDRKQKKDERKPVKLSFAIQKAPERKKIEKDSIDKKPRQIKKEESKDKKTVVIPDKFIKIAKKFGLPEEHYEFFYENRESFHFESMEKNDVHCIEKTCKFTAKASPKCLVEHMITAHNYTDIPCGKIDCSYVAYSQFNLKQHQANFHGHGLKPTEYSIHPCPYSSCKVSFGLKSNLQRHLNIHENRVLSCSYCQYRIVNPDVLHVHLLVHFNLKNFACDICQRAFTTKTLLNQHKNQVHTTDDFICVDCGFVTQKFRSLYTHRSTCKERLKFSRIL</sequence>
<name>E4XX97_OIKDI</name>
<feature type="region of interest" description="Disordered" evidence="6">
    <location>
        <begin position="54"/>
        <end position="77"/>
    </location>
</feature>
<reference evidence="8" key="1">
    <citation type="journal article" date="2010" name="Science">
        <title>Plasticity of animal genome architecture unmasked by rapid evolution of a pelagic tunicate.</title>
        <authorList>
            <person name="Denoeud F."/>
            <person name="Henriet S."/>
            <person name="Mungpakdee S."/>
            <person name="Aury J.M."/>
            <person name="Da Silva C."/>
            <person name="Brinkmann H."/>
            <person name="Mikhaleva J."/>
            <person name="Olsen L.C."/>
            <person name="Jubin C."/>
            <person name="Canestro C."/>
            <person name="Bouquet J.M."/>
            <person name="Danks G."/>
            <person name="Poulain J."/>
            <person name="Campsteijn C."/>
            <person name="Adamski M."/>
            <person name="Cross I."/>
            <person name="Yadetie F."/>
            <person name="Muffato M."/>
            <person name="Louis A."/>
            <person name="Butcher S."/>
            <person name="Tsagkogeorga G."/>
            <person name="Konrad A."/>
            <person name="Singh S."/>
            <person name="Jensen M.F."/>
            <person name="Cong E.H."/>
            <person name="Eikeseth-Otteraa H."/>
            <person name="Noel B."/>
            <person name="Anthouard V."/>
            <person name="Porcel B.M."/>
            <person name="Kachouri-Lafond R."/>
            <person name="Nishino A."/>
            <person name="Ugolini M."/>
            <person name="Chourrout P."/>
            <person name="Nishida H."/>
            <person name="Aasland R."/>
            <person name="Huzurbazar S."/>
            <person name="Westhof E."/>
            <person name="Delsuc F."/>
            <person name="Lehrach H."/>
            <person name="Reinhardt R."/>
            <person name="Weissenbach J."/>
            <person name="Roy S.W."/>
            <person name="Artiguenave F."/>
            <person name="Postlethwait J.H."/>
            <person name="Manak J.R."/>
            <person name="Thompson E.M."/>
            <person name="Jaillon O."/>
            <person name="Du Pasquier L."/>
            <person name="Boudinot P."/>
            <person name="Liberles D.A."/>
            <person name="Volff J.N."/>
            <person name="Philippe H."/>
            <person name="Lenhard B."/>
            <person name="Roest Crollius H."/>
            <person name="Wincker P."/>
            <person name="Chourrout D."/>
        </authorList>
    </citation>
    <scope>NUCLEOTIDE SEQUENCE [LARGE SCALE GENOMIC DNA]</scope>
</reference>
<keyword evidence="2" id="KW-0677">Repeat</keyword>
<evidence type="ECO:0000256" key="6">
    <source>
        <dbReference type="SAM" id="MobiDB-lite"/>
    </source>
</evidence>
<gene>
    <name evidence="8" type="ORF">GSOID_T00007278001</name>
</gene>
<dbReference type="EMBL" id="FN653271">
    <property type="protein sequence ID" value="CBY14291.1"/>
    <property type="molecule type" value="Genomic_DNA"/>
</dbReference>
<dbReference type="SUPFAM" id="SSF57667">
    <property type="entry name" value="beta-beta-alpha zinc fingers"/>
    <property type="match status" value="2"/>
</dbReference>
<evidence type="ECO:0000313" key="9">
    <source>
        <dbReference type="Proteomes" id="UP000001307"/>
    </source>
</evidence>
<dbReference type="OrthoDB" id="6077919at2759"/>
<dbReference type="GO" id="GO:0008270">
    <property type="term" value="F:zinc ion binding"/>
    <property type="evidence" value="ECO:0007669"/>
    <property type="project" value="UniProtKB-KW"/>
</dbReference>
<dbReference type="PANTHER" id="PTHR24379:SF121">
    <property type="entry name" value="C2H2-TYPE DOMAIN-CONTAINING PROTEIN"/>
    <property type="match status" value="1"/>
</dbReference>
<dbReference type="PANTHER" id="PTHR24379">
    <property type="entry name" value="KRAB AND ZINC FINGER DOMAIN-CONTAINING"/>
    <property type="match status" value="1"/>
</dbReference>
<protein>
    <recommendedName>
        <fullName evidence="7">C2H2-type domain-containing protein</fullName>
    </recommendedName>
</protein>
<dbReference type="InterPro" id="IPR013087">
    <property type="entry name" value="Znf_C2H2_type"/>
</dbReference>
<evidence type="ECO:0000256" key="3">
    <source>
        <dbReference type="ARBA" id="ARBA00022771"/>
    </source>
</evidence>
<evidence type="ECO:0000259" key="7">
    <source>
        <dbReference type="PROSITE" id="PS50157"/>
    </source>
</evidence>
<evidence type="ECO:0000256" key="5">
    <source>
        <dbReference type="PROSITE-ProRule" id="PRU00042"/>
    </source>
</evidence>
<accession>E4XX97</accession>
<dbReference type="Gene3D" id="3.30.160.60">
    <property type="entry name" value="Classic Zinc Finger"/>
    <property type="match status" value="2"/>
</dbReference>
<keyword evidence="4" id="KW-0862">Zinc</keyword>
<evidence type="ECO:0000256" key="4">
    <source>
        <dbReference type="ARBA" id="ARBA00022833"/>
    </source>
</evidence>
<evidence type="ECO:0000313" key="8">
    <source>
        <dbReference type="EMBL" id="CBY14291.1"/>
    </source>
</evidence>